<dbReference type="InterPro" id="IPR012292">
    <property type="entry name" value="Globin/Proto"/>
</dbReference>
<dbReference type="Pfam" id="PF01152">
    <property type="entry name" value="Bac_globin"/>
    <property type="match status" value="1"/>
</dbReference>
<proteinExistence type="predicted"/>
<keyword evidence="2" id="KW-0349">Heme</keyword>
<accession>A0A975ARF3</accession>
<keyword evidence="1" id="KW-0813">Transport</keyword>
<dbReference type="AlphaFoldDB" id="A0A975ARF3"/>
<dbReference type="EMBL" id="CP071518">
    <property type="protein sequence ID" value="QSX76959.1"/>
    <property type="molecule type" value="Genomic_DNA"/>
</dbReference>
<protein>
    <submittedName>
        <fullName evidence="5">Group III truncated hemoglobin</fullName>
    </submittedName>
</protein>
<keyword evidence="6" id="KW-1185">Reference proteome</keyword>
<dbReference type="Proteomes" id="UP000639274">
    <property type="component" value="Chromosome"/>
</dbReference>
<dbReference type="SUPFAM" id="SSF46458">
    <property type="entry name" value="Globin-like"/>
    <property type="match status" value="1"/>
</dbReference>
<reference evidence="5 6" key="1">
    <citation type="submission" date="2021-03" db="EMBL/GenBank/DDBJ databases">
        <title>Lysobacter sp. nov. isolated from soil of gangwondo yeongwol, south Korea.</title>
        <authorList>
            <person name="Kim K.R."/>
            <person name="Kim K.H."/>
            <person name="Jeon C.O."/>
        </authorList>
    </citation>
    <scope>NUCLEOTIDE SEQUENCE [LARGE SCALE GENOMIC DNA]</scope>
    <source>
        <strain evidence="5 6">R19</strain>
    </source>
</reference>
<evidence type="ECO:0000256" key="4">
    <source>
        <dbReference type="ARBA" id="ARBA00023004"/>
    </source>
</evidence>
<keyword evidence="3" id="KW-0479">Metal-binding</keyword>
<dbReference type="InterPro" id="IPR001486">
    <property type="entry name" value="Hemoglobin_trunc"/>
</dbReference>
<evidence type="ECO:0000313" key="6">
    <source>
        <dbReference type="Proteomes" id="UP000639274"/>
    </source>
</evidence>
<dbReference type="CDD" id="cd08916">
    <property type="entry name" value="TrHb3_P"/>
    <property type="match status" value="1"/>
</dbReference>
<dbReference type="GO" id="GO:0019825">
    <property type="term" value="F:oxygen binding"/>
    <property type="evidence" value="ECO:0007669"/>
    <property type="project" value="InterPro"/>
</dbReference>
<dbReference type="Gene3D" id="1.10.490.10">
    <property type="entry name" value="Globins"/>
    <property type="match status" value="1"/>
</dbReference>
<dbReference type="GO" id="GO:0020037">
    <property type="term" value="F:heme binding"/>
    <property type="evidence" value="ECO:0007669"/>
    <property type="project" value="InterPro"/>
</dbReference>
<dbReference type="RefSeq" id="WP_200611049.1">
    <property type="nucleotide sequence ID" value="NZ_CP071518.1"/>
</dbReference>
<gene>
    <name evidence="5" type="ORF">I8J32_009000</name>
</gene>
<name>A0A975ARF3_9GAMM</name>
<dbReference type="KEGG" id="lsf:I8J32_009000"/>
<dbReference type="GO" id="GO:0046872">
    <property type="term" value="F:metal ion binding"/>
    <property type="evidence" value="ECO:0007669"/>
    <property type="project" value="UniProtKB-KW"/>
</dbReference>
<evidence type="ECO:0000256" key="2">
    <source>
        <dbReference type="ARBA" id="ARBA00022617"/>
    </source>
</evidence>
<evidence type="ECO:0000256" key="1">
    <source>
        <dbReference type="ARBA" id="ARBA00022448"/>
    </source>
</evidence>
<keyword evidence="4" id="KW-0408">Iron</keyword>
<sequence>MTASIELQPQDIARLVDCFYDKVRRHPELGPVFNAAVHDWDEHKALLVQFWSSVALGTASYRGNPMAAHRAQPIRAEHFDAWLQLWDETASEVLAPEQAALMHGYAQRIGRSLRYGLGLDGSPRPI</sequence>
<evidence type="ECO:0000256" key="3">
    <source>
        <dbReference type="ARBA" id="ARBA00022723"/>
    </source>
</evidence>
<organism evidence="5 6">
    <name type="scientific">Agrilutibacter solisilvae</name>
    <dbReference type="NCBI Taxonomy" id="2763317"/>
    <lineage>
        <taxon>Bacteria</taxon>
        <taxon>Pseudomonadati</taxon>
        <taxon>Pseudomonadota</taxon>
        <taxon>Gammaproteobacteria</taxon>
        <taxon>Lysobacterales</taxon>
        <taxon>Lysobacteraceae</taxon>
        <taxon>Agrilutibacter</taxon>
    </lineage>
</organism>
<dbReference type="InterPro" id="IPR009050">
    <property type="entry name" value="Globin-like_sf"/>
</dbReference>
<evidence type="ECO:0000313" key="5">
    <source>
        <dbReference type="EMBL" id="QSX76959.1"/>
    </source>
</evidence>